<dbReference type="Gene3D" id="1.10.600.10">
    <property type="entry name" value="Farnesyl Diphosphate Synthase"/>
    <property type="match status" value="1"/>
</dbReference>
<accession>A0A151IAG2</accession>
<proteinExistence type="inferred from homology"/>
<evidence type="ECO:0000256" key="3">
    <source>
        <dbReference type="RuleBase" id="RU004466"/>
    </source>
</evidence>
<evidence type="ECO:0000313" key="4">
    <source>
        <dbReference type="EMBL" id="KYM96295.1"/>
    </source>
</evidence>
<protein>
    <submittedName>
        <fullName evidence="4">Geranylgeranyl pyrophosphate synthase</fullName>
    </submittedName>
</protein>
<dbReference type="PANTHER" id="PTHR12001:SF44">
    <property type="entry name" value="GERANYLGERANYL PYROPHOSPHATE SYNTHASE"/>
    <property type="match status" value="1"/>
</dbReference>
<reference evidence="4 5" key="1">
    <citation type="submission" date="2016-03" db="EMBL/GenBank/DDBJ databases">
        <title>Cyphomyrmex costatus WGS genome.</title>
        <authorList>
            <person name="Nygaard S."/>
            <person name="Hu H."/>
            <person name="Boomsma J."/>
            <person name="Zhang G."/>
        </authorList>
    </citation>
    <scope>NUCLEOTIDE SEQUENCE [LARGE SCALE GENOMIC DNA]</scope>
    <source>
        <strain evidence="4">MS0001</strain>
        <tissue evidence="4">Whole body</tissue>
    </source>
</reference>
<dbReference type="InterPro" id="IPR008949">
    <property type="entry name" value="Isoprenoid_synthase_dom_sf"/>
</dbReference>
<dbReference type="Proteomes" id="UP000078542">
    <property type="component" value="Unassembled WGS sequence"/>
</dbReference>
<evidence type="ECO:0000313" key="5">
    <source>
        <dbReference type="Proteomes" id="UP000078542"/>
    </source>
</evidence>
<dbReference type="STRING" id="456900.A0A151IAG2"/>
<dbReference type="PANTHER" id="PTHR12001">
    <property type="entry name" value="GERANYLGERANYL PYROPHOSPHATE SYNTHASE"/>
    <property type="match status" value="1"/>
</dbReference>
<gene>
    <name evidence="4" type="ORF">ALC62_13067</name>
</gene>
<comment type="similarity">
    <text evidence="3">Belongs to the FPP/GGPP synthase family.</text>
</comment>
<dbReference type="AlphaFoldDB" id="A0A151IAG2"/>
<dbReference type="GO" id="GO:0008299">
    <property type="term" value="P:isoprenoid biosynthetic process"/>
    <property type="evidence" value="ECO:0007669"/>
    <property type="project" value="InterPro"/>
</dbReference>
<keyword evidence="3" id="KW-0808">Transferase</keyword>
<evidence type="ECO:0000256" key="1">
    <source>
        <dbReference type="ARBA" id="ARBA00022723"/>
    </source>
</evidence>
<dbReference type="GO" id="GO:0042811">
    <property type="term" value="P:pheromone biosynthetic process"/>
    <property type="evidence" value="ECO:0007669"/>
    <property type="project" value="UniProtKB-ARBA"/>
</dbReference>
<keyword evidence="2" id="KW-0460">Magnesium</keyword>
<dbReference type="GO" id="GO:0046872">
    <property type="term" value="F:metal ion binding"/>
    <property type="evidence" value="ECO:0007669"/>
    <property type="project" value="UniProtKB-KW"/>
</dbReference>
<evidence type="ECO:0000256" key="2">
    <source>
        <dbReference type="ARBA" id="ARBA00022842"/>
    </source>
</evidence>
<dbReference type="Pfam" id="PF00348">
    <property type="entry name" value="polyprenyl_synt"/>
    <property type="match status" value="1"/>
</dbReference>
<sequence length="311" mass="36472">MTDMKNVLPFYYSLSGNTEEDKKLLEPAEYSFQLSDKHPYKKLTPIFNYWLKLSPDKLQQIDEIIQIVFNVCILMDDIQDDAILREGFPVTHSIYGLSYSMNTANYLELIACEKISNLHPMADKILLEELLEFSRGQGMDMYWKHNCICPTEKDYNIVAIRKSGWIIKLAVKLMKLFSTYEEDVLPLACSVALYRQIHDDYCNLRHDKNTSDDSYCDDLTEGKLSFLVIHALTNHPDDKKIMNILKLRTRNMEMKRYFVKILESFGSFKYTEKVLDELDKKMRIEIDRFGGNPIFVKSLDDFKNKMLRTSI</sequence>
<dbReference type="CDD" id="cd00867">
    <property type="entry name" value="Trans_IPPS"/>
    <property type="match status" value="1"/>
</dbReference>
<keyword evidence="1" id="KW-0479">Metal-binding</keyword>
<dbReference type="InterPro" id="IPR000092">
    <property type="entry name" value="Polyprenyl_synt"/>
</dbReference>
<organism evidence="4 5">
    <name type="scientific">Cyphomyrmex costatus</name>
    <dbReference type="NCBI Taxonomy" id="456900"/>
    <lineage>
        <taxon>Eukaryota</taxon>
        <taxon>Metazoa</taxon>
        <taxon>Ecdysozoa</taxon>
        <taxon>Arthropoda</taxon>
        <taxon>Hexapoda</taxon>
        <taxon>Insecta</taxon>
        <taxon>Pterygota</taxon>
        <taxon>Neoptera</taxon>
        <taxon>Endopterygota</taxon>
        <taxon>Hymenoptera</taxon>
        <taxon>Apocrita</taxon>
        <taxon>Aculeata</taxon>
        <taxon>Formicoidea</taxon>
        <taxon>Formicidae</taxon>
        <taxon>Myrmicinae</taxon>
        <taxon>Cyphomyrmex</taxon>
    </lineage>
</organism>
<dbReference type="SUPFAM" id="SSF48576">
    <property type="entry name" value="Terpenoid synthases"/>
    <property type="match status" value="1"/>
</dbReference>
<name>A0A151IAG2_9HYME</name>
<dbReference type="EMBL" id="KQ978221">
    <property type="protein sequence ID" value="KYM96295.1"/>
    <property type="molecule type" value="Genomic_DNA"/>
</dbReference>
<keyword evidence="5" id="KW-1185">Reference proteome</keyword>
<dbReference type="GO" id="GO:0004659">
    <property type="term" value="F:prenyltransferase activity"/>
    <property type="evidence" value="ECO:0007669"/>
    <property type="project" value="InterPro"/>
</dbReference>